<dbReference type="InterPro" id="IPR051538">
    <property type="entry name" value="Acyl-CoA_Synth/Transferase"/>
</dbReference>
<dbReference type="AlphaFoldDB" id="A0AB39UT01"/>
<dbReference type="RefSeq" id="WP_369600445.1">
    <property type="nucleotide sequence ID" value="NZ_CP154858.1"/>
</dbReference>
<keyword evidence="1 6" id="KW-0436">Ligase</keyword>
<dbReference type="Pfam" id="PF19045">
    <property type="entry name" value="Ligase_CoA_2"/>
    <property type="match status" value="1"/>
</dbReference>
<gene>
    <name evidence="6" type="ORF">AAIA72_11405</name>
</gene>
<evidence type="ECO:0000256" key="3">
    <source>
        <dbReference type="ARBA" id="ARBA00022840"/>
    </source>
</evidence>
<dbReference type="Pfam" id="PF13380">
    <property type="entry name" value="CoA_binding_2"/>
    <property type="match status" value="1"/>
</dbReference>
<evidence type="ECO:0000256" key="1">
    <source>
        <dbReference type="ARBA" id="ARBA00022598"/>
    </source>
</evidence>
<dbReference type="InterPro" id="IPR003781">
    <property type="entry name" value="CoA-bd"/>
</dbReference>
<evidence type="ECO:0000256" key="4">
    <source>
        <dbReference type="ARBA" id="ARBA00060888"/>
    </source>
</evidence>
<organism evidence="6">
    <name type="scientific">Thermohahella caldifontis</name>
    <dbReference type="NCBI Taxonomy" id="3142973"/>
    <lineage>
        <taxon>Bacteria</taxon>
        <taxon>Pseudomonadati</taxon>
        <taxon>Pseudomonadota</taxon>
        <taxon>Gammaproteobacteria</taxon>
        <taxon>Oceanospirillales</taxon>
        <taxon>Hahellaceae</taxon>
        <taxon>Thermohahella</taxon>
    </lineage>
</organism>
<dbReference type="Gene3D" id="3.40.50.720">
    <property type="entry name" value="NAD(P)-binding Rossmann-like Domain"/>
    <property type="match status" value="1"/>
</dbReference>
<evidence type="ECO:0000313" key="6">
    <source>
        <dbReference type="EMBL" id="XDT71409.1"/>
    </source>
</evidence>
<dbReference type="EMBL" id="CP154858">
    <property type="protein sequence ID" value="XDT71409.1"/>
    <property type="molecule type" value="Genomic_DNA"/>
</dbReference>
<dbReference type="InterPro" id="IPR043938">
    <property type="entry name" value="Ligase_CoA_dom"/>
</dbReference>
<evidence type="ECO:0000256" key="2">
    <source>
        <dbReference type="ARBA" id="ARBA00022741"/>
    </source>
</evidence>
<reference evidence="6" key="1">
    <citation type="submission" date="2024-05" db="EMBL/GenBank/DDBJ databases">
        <title>Genome sequencing of novel strain.</title>
        <authorList>
            <person name="Ganbat D."/>
            <person name="Ganbat S."/>
            <person name="Lee S.-J."/>
        </authorList>
    </citation>
    <scope>NUCLEOTIDE SEQUENCE</scope>
    <source>
        <strain evidence="6">SMD15-11</strain>
    </source>
</reference>
<dbReference type="KEGG" id="tcd:AAIA72_11405"/>
<accession>A0AB39UT01</accession>
<dbReference type="Pfam" id="PF13549">
    <property type="entry name" value="ATP-grasp_5"/>
    <property type="match status" value="1"/>
</dbReference>
<proteinExistence type="inferred from homology"/>
<dbReference type="FunFam" id="3.30.1490.20:FF:000020">
    <property type="entry name" value="Protein lysine acetyltransferase"/>
    <property type="match status" value="1"/>
</dbReference>
<dbReference type="InterPro" id="IPR016102">
    <property type="entry name" value="Succinyl-CoA_synth-like"/>
</dbReference>
<dbReference type="SUPFAM" id="SSF56059">
    <property type="entry name" value="Glutathione synthetase ATP-binding domain-like"/>
    <property type="match status" value="1"/>
</dbReference>
<protein>
    <submittedName>
        <fullName evidence="6">Acetate--CoA ligase family protein</fullName>
    </submittedName>
</protein>
<dbReference type="Gene3D" id="3.40.50.261">
    <property type="entry name" value="Succinyl-CoA synthetase domains"/>
    <property type="match status" value="2"/>
</dbReference>
<dbReference type="Gene3D" id="3.30.1490.20">
    <property type="entry name" value="ATP-grasp fold, A domain"/>
    <property type="match status" value="1"/>
</dbReference>
<dbReference type="InterPro" id="IPR013815">
    <property type="entry name" value="ATP_grasp_subdomain_1"/>
</dbReference>
<dbReference type="GO" id="GO:0005524">
    <property type="term" value="F:ATP binding"/>
    <property type="evidence" value="ECO:0007669"/>
    <property type="project" value="UniProtKB-KW"/>
</dbReference>
<dbReference type="SUPFAM" id="SSF51735">
    <property type="entry name" value="NAD(P)-binding Rossmann-fold domains"/>
    <property type="match status" value="1"/>
</dbReference>
<comment type="similarity">
    <text evidence="4">In the N-terminal section; belongs to the acetate CoA ligase alpha subunit family.</text>
</comment>
<name>A0AB39UT01_9GAMM</name>
<dbReference type="InterPro" id="IPR032875">
    <property type="entry name" value="Succ_CoA_lig_flav_dom"/>
</dbReference>
<dbReference type="Pfam" id="PF13607">
    <property type="entry name" value="Succ_CoA_lig"/>
    <property type="match status" value="1"/>
</dbReference>
<dbReference type="Gene3D" id="3.30.470.20">
    <property type="entry name" value="ATP-grasp fold, B domain"/>
    <property type="match status" value="1"/>
</dbReference>
<dbReference type="GO" id="GO:0043758">
    <property type="term" value="F:acetate-CoA ligase (ADP-forming) activity"/>
    <property type="evidence" value="ECO:0007669"/>
    <property type="project" value="InterPro"/>
</dbReference>
<feature type="domain" description="CoA-binding" evidence="5">
    <location>
        <begin position="7"/>
        <end position="102"/>
    </location>
</feature>
<dbReference type="InterPro" id="IPR036291">
    <property type="entry name" value="NAD(P)-bd_dom_sf"/>
</dbReference>
<dbReference type="SMART" id="SM00881">
    <property type="entry name" value="CoA_binding"/>
    <property type="match status" value="1"/>
</dbReference>
<keyword evidence="2" id="KW-0547">Nucleotide-binding</keyword>
<dbReference type="SUPFAM" id="SSF52210">
    <property type="entry name" value="Succinyl-CoA synthetase domains"/>
    <property type="match status" value="2"/>
</dbReference>
<evidence type="ECO:0000259" key="5">
    <source>
        <dbReference type="SMART" id="SM00881"/>
    </source>
</evidence>
<dbReference type="PANTHER" id="PTHR43334">
    <property type="entry name" value="ACETATE--COA LIGASE [ADP-FORMING]"/>
    <property type="match status" value="1"/>
</dbReference>
<sequence length="724" mass="76627">MSALDPVLNPRSIVIVGASNSPVKRGYQAIRKLREAGFAGEILGVNPKGGEVLGVTCYPSVEALPHATDLALICTPAQTVPALVDACGRKGIRGAVVLAGGFGESGEAGRQLEADMVAAARRWGIRVIGPNTSGSFNATTGLNLVGYERLPLGRIGLLSQSGNMALTWVTEALARPWLGFSTYVGVGNEAEVGFHEYLEYFRDDPQTSVVLAYVEGLKNGRAFLEAARRLTPVKPVVLYKSGRTQQGQRAARSHTGALAGDFRLSQQVLRQAGVVVVEQSDRVLDVADALARQPALAGQRVAVLADGGGHATIAADGLVDAGLTLATLQPDTEATLRTLLGAQAAVGNPVDVAGATDAAPALFADAAACLLNDPGVDGLLLVGLFGGYHLRFDASLRDEELDTARRLAALASEAGKPLLVHSVYADFRPEPLETLQAQGIPVYNSLDRAITVFAALGQYGAFLVRQEATEDLTGQVVPFHADQAQHRLFAQARAEGRTALYEHEARRLLADCGVPMPPHFLLTDVDALPALMPRLPAGPLAVKLVSPDILHKSDAGGVVLNVQGEDGLREAWHRIMAAAQRYRPDARLTGVLITPMVPDGLEVILGVTRDPQFGPVLMFGLGGIHVEVLKDVAFRALPLTASDAWELLGSLRASALLDGVRGQPPVDKKALVALMLRISRMCQAHPEIAELDLNPVRVYAEGLAVVDARIVITENHVTLKGEVA</sequence>
<keyword evidence="3" id="KW-0067">ATP-binding</keyword>
<dbReference type="PANTHER" id="PTHR43334:SF1">
    <property type="entry name" value="3-HYDROXYPROPIONATE--COA LIGASE [ADP-FORMING]"/>
    <property type="match status" value="1"/>
</dbReference>